<dbReference type="AlphaFoldDB" id="A0A167NGF8"/>
<dbReference type="CDD" id="cd04301">
    <property type="entry name" value="NAT_SF"/>
    <property type="match status" value="1"/>
</dbReference>
<dbReference type="GO" id="GO:0016747">
    <property type="term" value="F:acyltransferase activity, transferring groups other than amino-acyl groups"/>
    <property type="evidence" value="ECO:0007669"/>
    <property type="project" value="InterPro"/>
</dbReference>
<feature type="domain" description="N-acetyltransferase" evidence="1">
    <location>
        <begin position="9"/>
        <end position="226"/>
    </location>
</feature>
<dbReference type="PANTHER" id="PTHR42791:SF1">
    <property type="entry name" value="N-ACETYLTRANSFERASE DOMAIN-CONTAINING PROTEIN"/>
    <property type="match status" value="1"/>
</dbReference>
<dbReference type="Proteomes" id="UP000076738">
    <property type="component" value="Unassembled WGS sequence"/>
</dbReference>
<gene>
    <name evidence="2" type="ORF">CALVIDRAFT_562589</name>
</gene>
<keyword evidence="3" id="KW-1185">Reference proteome</keyword>
<dbReference type="OrthoDB" id="61113at2759"/>
<evidence type="ECO:0000313" key="3">
    <source>
        <dbReference type="Proteomes" id="UP000076738"/>
    </source>
</evidence>
<evidence type="ECO:0000313" key="2">
    <source>
        <dbReference type="EMBL" id="KZO97684.1"/>
    </source>
</evidence>
<dbReference type="Gene3D" id="3.40.630.30">
    <property type="match status" value="1"/>
</dbReference>
<dbReference type="InterPro" id="IPR052523">
    <property type="entry name" value="Trichothecene_AcTrans"/>
</dbReference>
<evidence type="ECO:0000259" key="1">
    <source>
        <dbReference type="PROSITE" id="PS51186"/>
    </source>
</evidence>
<organism evidence="2 3">
    <name type="scientific">Calocera viscosa (strain TUFC12733)</name>
    <dbReference type="NCBI Taxonomy" id="1330018"/>
    <lineage>
        <taxon>Eukaryota</taxon>
        <taxon>Fungi</taxon>
        <taxon>Dikarya</taxon>
        <taxon>Basidiomycota</taxon>
        <taxon>Agaricomycotina</taxon>
        <taxon>Dacrymycetes</taxon>
        <taxon>Dacrymycetales</taxon>
        <taxon>Dacrymycetaceae</taxon>
        <taxon>Calocera</taxon>
    </lineage>
</organism>
<dbReference type="EMBL" id="KV417278">
    <property type="protein sequence ID" value="KZO97684.1"/>
    <property type="molecule type" value="Genomic_DNA"/>
</dbReference>
<sequence>MSTSNFQIRQLRKPTEAEIDSLIQLTMDAFPDDAFLSASTGGELSNRHLFRTFITCYVRGIAVDGEIWVAEKEGEIVGASMWFPPGRGFMGSKEQREAVRLDEYLELLKPGVGEWFTSYLQPATDSFCADSLGGAEVRAQAQHLQILGVSPAHHKRGIGRALFEAGAKDALARGQRVVWETYRPYNVALYKSWGAVERGHAEFESRFEGKSFPGWCLELLELNMAA</sequence>
<proteinExistence type="predicted"/>
<dbReference type="PROSITE" id="PS51186">
    <property type="entry name" value="GNAT"/>
    <property type="match status" value="1"/>
</dbReference>
<dbReference type="SUPFAM" id="SSF55729">
    <property type="entry name" value="Acyl-CoA N-acyltransferases (Nat)"/>
    <property type="match status" value="1"/>
</dbReference>
<protein>
    <recommendedName>
        <fullName evidence="1">N-acetyltransferase domain-containing protein</fullName>
    </recommendedName>
</protein>
<reference evidence="2 3" key="1">
    <citation type="journal article" date="2016" name="Mol. Biol. Evol.">
        <title>Comparative Genomics of Early-Diverging Mushroom-Forming Fungi Provides Insights into the Origins of Lignocellulose Decay Capabilities.</title>
        <authorList>
            <person name="Nagy L.G."/>
            <person name="Riley R."/>
            <person name="Tritt A."/>
            <person name="Adam C."/>
            <person name="Daum C."/>
            <person name="Floudas D."/>
            <person name="Sun H."/>
            <person name="Yadav J.S."/>
            <person name="Pangilinan J."/>
            <person name="Larsson K.H."/>
            <person name="Matsuura K."/>
            <person name="Barry K."/>
            <person name="Labutti K."/>
            <person name="Kuo R."/>
            <person name="Ohm R.A."/>
            <person name="Bhattacharya S.S."/>
            <person name="Shirouzu T."/>
            <person name="Yoshinaga Y."/>
            <person name="Martin F.M."/>
            <person name="Grigoriev I.V."/>
            <person name="Hibbett D.S."/>
        </authorList>
    </citation>
    <scope>NUCLEOTIDE SEQUENCE [LARGE SCALE GENOMIC DNA]</scope>
    <source>
        <strain evidence="2 3">TUFC12733</strain>
    </source>
</reference>
<dbReference type="PANTHER" id="PTHR42791">
    <property type="entry name" value="GNAT FAMILY ACETYLTRANSFERASE"/>
    <property type="match status" value="1"/>
</dbReference>
<dbReference type="InterPro" id="IPR000182">
    <property type="entry name" value="GNAT_dom"/>
</dbReference>
<name>A0A167NGF8_CALVF</name>
<dbReference type="STRING" id="1330018.A0A167NGF8"/>
<accession>A0A167NGF8</accession>
<dbReference type="Pfam" id="PF00583">
    <property type="entry name" value="Acetyltransf_1"/>
    <property type="match status" value="1"/>
</dbReference>
<dbReference type="InterPro" id="IPR016181">
    <property type="entry name" value="Acyl_CoA_acyltransferase"/>
</dbReference>